<dbReference type="Pfam" id="PF00041">
    <property type="entry name" value="fn3"/>
    <property type="match status" value="1"/>
</dbReference>
<feature type="domain" description="Fibronectin type-III" evidence="10">
    <location>
        <begin position="494"/>
        <end position="597"/>
    </location>
</feature>
<keyword evidence="7" id="KW-1133">Transmembrane helix</keyword>
<dbReference type="InterPro" id="IPR003599">
    <property type="entry name" value="Ig_sub"/>
</dbReference>
<dbReference type="OMA" id="MSGSFWS"/>
<dbReference type="InterPro" id="IPR052598">
    <property type="entry name" value="IgSF_CEA-related"/>
</dbReference>
<evidence type="ECO:0000313" key="12">
    <source>
        <dbReference type="Proteomes" id="UP001108240"/>
    </source>
</evidence>
<evidence type="ECO:0000256" key="1">
    <source>
        <dbReference type="ARBA" id="ARBA00022729"/>
    </source>
</evidence>
<proteinExistence type="predicted"/>
<dbReference type="SUPFAM" id="SSF48726">
    <property type="entry name" value="Immunoglobulin"/>
    <property type="match status" value="4"/>
</dbReference>
<name>A0A9J8BYZ5_CYPCA</name>
<accession>A0A9J8BYZ5</accession>
<protein>
    <recommendedName>
        <fullName evidence="13">V-set and immunoglobulin domain-containing protein 10-like</fullName>
    </recommendedName>
</protein>
<feature type="chain" id="PRO_5039898180" description="V-set and immunoglobulin domain-containing protein 10-like" evidence="8">
    <location>
        <begin position="21"/>
        <end position="686"/>
    </location>
</feature>
<evidence type="ECO:0000256" key="5">
    <source>
        <dbReference type="ARBA" id="ARBA00023319"/>
    </source>
</evidence>
<evidence type="ECO:0000256" key="7">
    <source>
        <dbReference type="SAM" id="Phobius"/>
    </source>
</evidence>
<dbReference type="Proteomes" id="UP001108240">
    <property type="component" value="Unplaced"/>
</dbReference>
<dbReference type="Pfam" id="PF13927">
    <property type="entry name" value="Ig_3"/>
    <property type="match status" value="1"/>
</dbReference>
<feature type="compositionally biased region" description="Polar residues" evidence="6">
    <location>
        <begin position="675"/>
        <end position="686"/>
    </location>
</feature>
<keyword evidence="4" id="KW-0325">Glycoprotein</keyword>
<keyword evidence="2" id="KW-0677">Repeat</keyword>
<feature type="signal peptide" evidence="8">
    <location>
        <begin position="1"/>
        <end position="20"/>
    </location>
</feature>
<dbReference type="Ensembl" id="ENSCCRT00000131568.1">
    <property type="protein sequence ID" value="ENSCCRP00000159381.1"/>
    <property type="gene ID" value="ENSCCRG00000054151.1"/>
</dbReference>
<dbReference type="PANTHER" id="PTHR44337:SF20">
    <property type="entry name" value="CARCINOEMBRYONIC ANTIGEN-RELATED CELL ADHESION MOLECULE 5-RELATED"/>
    <property type="match status" value="1"/>
</dbReference>
<reference evidence="11" key="1">
    <citation type="submission" date="2025-08" db="UniProtKB">
        <authorList>
            <consortium name="Ensembl"/>
        </authorList>
    </citation>
    <scope>IDENTIFICATION</scope>
</reference>
<keyword evidence="1 8" id="KW-0732">Signal</keyword>
<dbReference type="PANTHER" id="PTHR44337">
    <property type="entry name" value="CARCINOEMBRYONIC ANTIGEN-RELATED CELL ADHESION MOLECULE 8"/>
    <property type="match status" value="1"/>
</dbReference>
<evidence type="ECO:0000313" key="11">
    <source>
        <dbReference type="Ensembl" id="ENSCCRP00000159381.1"/>
    </source>
</evidence>
<dbReference type="SMART" id="SM00408">
    <property type="entry name" value="IGc2"/>
    <property type="match status" value="2"/>
</dbReference>
<keyword evidence="5" id="KW-0393">Immunoglobulin domain</keyword>
<feature type="compositionally biased region" description="Basic and acidic residues" evidence="6">
    <location>
        <begin position="658"/>
        <end position="671"/>
    </location>
</feature>
<dbReference type="CDD" id="cd00096">
    <property type="entry name" value="Ig"/>
    <property type="match status" value="1"/>
</dbReference>
<keyword evidence="7" id="KW-0812">Transmembrane</keyword>
<dbReference type="InterPro" id="IPR007110">
    <property type="entry name" value="Ig-like_dom"/>
</dbReference>
<sequence>MQTLFSWIFVLLLFITGNVCDLSISPKGPVSVEALVGTDVTLSVSHAGVPHPEVMWFKGSLLVAKWSVGNSSLSGVASGVFKPELTGSLTFMNVSLRYNGTYTVEMNHIGEEKVSATFYLFVYDIIMNVSLHTDPGDAVEGQVSFTLYYSTMQGEAKEVRWFFNGLQLRNGSHYSISGKNLTINQPSRNHTGRYTVLLTNPFSSETQHWNITVLYGPDMPVLKVSPTKAVFVSGESLFLSCQAEGEPPPSATWFFNGESIATSSTGTVSLTNVKTSQSGVYTCVMINTRTKAKLQRNVTIIVYESPSGEPLCSVQAVNGSAALQFLCLWPGGAPEAQVSFPGLSVNASGYGNYSMTINDIQSLNGREIICKAEHPLIQTQCSVIPRCIGTAPLSRCIVAGGPVDFLPVILISMSQDEQTLVVIHCSAKATPQALVHWIKDGNHLQTGPKYQISTNTTQLFIYDFNVTTDLDTYTCTAINPLGNETVDTTLLGPQISNSSVFRSNNRTEVTLTWDVPLTSVITGFDIQMKGPELSSPSQPKLSIASDFRTIQSKPASARATTVSGLDPECTYYIRIIPKAGRTAGEQSEQHRIGPAAGLSGAAIAGMAAGIPCALLVLLIVLAFIYCGRRDRVPRYPVPRAVEKSTLNPHRLLRARLKPPPEYRHQQPERSAHLPTVNSSVRMATTV</sequence>
<evidence type="ECO:0008006" key="13">
    <source>
        <dbReference type="Google" id="ProtNLM"/>
    </source>
</evidence>
<feature type="region of interest" description="Disordered" evidence="6">
    <location>
        <begin position="658"/>
        <end position="686"/>
    </location>
</feature>
<dbReference type="InterPro" id="IPR013783">
    <property type="entry name" value="Ig-like_fold"/>
</dbReference>
<feature type="domain" description="Ig-like" evidence="9">
    <location>
        <begin position="220"/>
        <end position="299"/>
    </location>
</feature>
<evidence type="ECO:0000256" key="6">
    <source>
        <dbReference type="SAM" id="MobiDB-lite"/>
    </source>
</evidence>
<dbReference type="Pfam" id="PF07679">
    <property type="entry name" value="I-set"/>
    <property type="match status" value="2"/>
</dbReference>
<feature type="domain" description="Ig-like" evidence="9">
    <location>
        <begin position="407"/>
        <end position="491"/>
    </location>
</feature>
<dbReference type="SMART" id="SM00409">
    <property type="entry name" value="IG"/>
    <property type="match status" value="4"/>
</dbReference>
<evidence type="ECO:0000256" key="8">
    <source>
        <dbReference type="SAM" id="SignalP"/>
    </source>
</evidence>
<dbReference type="InterPro" id="IPR013098">
    <property type="entry name" value="Ig_I-set"/>
</dbReference>
<keyword evidence="3" id="KW-1015">Disulfide bond</keyword>
<dbReference type="AlphaFoldDB" id="A0A9J8BYZ5"/>
<evidence type="ECO:0000259" key="9">
    <source>
        <dbReference type="PROSITE" id="PS50835"/>
    </source>
</evidence>
<dbReference type="InterPro" id="IPR036179">
    <property type="entry name" value="Ig-like_dom_sf"/>
</dbReference>
<evidence type="ECO:0000256" key="4">
    <source>
        <dbReference type="ARBA" id="ARBA00023180"/>
    </source>
</evidence>
<dbReference type="PROSITE" id="PS50853">
    <property type="entry name" value="FN3"/>
    <property type="match status" value="1"/>
</dbReference>
<keyword evidence="7" id="KW-0472">Membrane</keyword>
<dbReference type="InterPro" id="IPR036116">
    <property type="entry name" value="FN3_sf"/>
</dbReference>
<dbReference type="CDD" id="cd00063">
    <property type="entry name" value="FN3"/>
    <property type="match status" value="1"/>
</dbReference>
<feature type="transmembrane region" description="Helical" evidence="7">
    <location>
        <begin position="601"/>
        <end position="625"/>
    </location>
</feature>
<dbReference type="GeneTree" id="ENSGT01130000278319"/>
<organism evidence="11 12">
    <name type="scientific">Cyprinus carpio carpio</name>
    <dbReference type="NCBI Taxonomy" id="630221"/>
    <lineage>
        <taxon>Eukaryota</taxon>
        <taxon>Metazoa</taxon>
        <taxon>Chordata</taxon>
        <taxon>Craniata</taxon>
        <taxon>Vertebrata</taxon>
        <taxon>Euteleostomi</taxon>
        <taxon>Actinopterygii</taxon>
        <taxon>Neopterygii</taxon>
        <taxon>Teleostei</taxon>
        <taxon>Ostariophysi</taxon>
        <taxon>Cypriniformes</taxon>
        <taxon>Cyprinidae</taxon>
        <taxon>Cyprininae</taxon>
        <taxon>Cyprinus</taxon>
    </lineage>
</organism>
<reference evidence="11" key="2">
    <citation type="submission" date="2025-09" db="UniProtKB">
        <authorList>
            <consortium name="Ensembl"/>
        </authorList>
    </citation>
    <scope>IDENTIFICATION</scope>
</reference>
<dbReference type="SUPFAM" id="SSF49265">
    <property type="entry name" value="Fibronectin type III"/>
    <property type="match status" value="1"/>
</dbReference>
<dbReference type="InterPro" id="IPR003961">
    <property type="entry name" value="FN3_dom"/>
</dbReference>
<dbReference type="PROSITE" id="PS50835">
    <property type="entry name" value="IG_LIKE"/>
    <property type="match status" value="2"/>
</dbReference>
<evidence type="ECO:0000259" key="10">
    <source>
        <dbReference type="PROSITE" id="PS50853"/>
    </source>
</evidence>
<keyword evidence="12" id="KW-1185">Reference proteome</keyword>
<dbReference type="InterPro" id="IPR003598">
    <property type="entry name" value="Ig_sub2"/>
</dbReference>
<dbReference type="Gene3D" id="2.60.40.10">
    <property type="entry name" value="Immunoglobulins"/>
    <property type="match status" value="5"/>
</dbReference>
<evidence type="ECO:0000256" key="3">
    <source>
        <dbReference type="ARBA" id="ARBA00023157"/>
    </source>
</evidence>
<evidence type="ECO:0000256" key="2">
    <source>
        <dbReference type="ARBA" id="ARBA00022737"/>
    </source>
</evidence>